<dbReference type="RefSeq" id="XP_002641313.2">
    <property type="nucleotide sequence ID" value="XM_002641267.2"/>
</dbReference>
<dbReference type="PANTHER" id="PTHR15407:SF28">
    <property type="entry name" value="RIBITOL-5-PHOSPHATE TRANSFERASE FKTN"/>
    <property type="match status" value="1"/>
</dbReference>
<dbReference type="GO" id="GO:0016020">
    <property type="term" value="C:membrane"/>
    <property type="evidence" value="ECO:0007669"/>
    <property type="project" value="UniProtKB-SubCell"/>
</dbReference>
<reference evidence="8 9" key="1">
    <citation type="journal article" date="2003" name="PLoS Biol.">
        <title>The genome sequence of Caenorhabditis briggsae: a platform for comparative genomics.</title>
        <authorList>
            <person name="Stein L.D."/>
            <person name="Bao Z."/>
            <person name="Blasiar D."/>
            <person name="Blumenthal T."/>
            <person name="Brent M.R."/>
            <person name="Chen N."/>
            <person name="Chinwalla A."/>
            <person name="Clarke L."/>
            <person name="Clee C."/>
            <person name="Coghlan A."/>
            <person name="Coulson A."/>
            <person name="D'Eustachio P."/>
            <person name="Fitch D.H."/>
            <person name="Fulton L.A."/>
            <person name="Fulton R.E."/>
            <person name="Griffiths-Jones S."/>
            <person name="Harris T.W."/>
            <person name="Hillier L.W."/>
            <person name="Kamath R."/>
            <person name="Kuwabara P.E."/>
            <person name="Mardis E.R."/>
            <person name="Marra M.A."/>
            <person name="Miner T.L."/>
            <person name="Minx P."/>
            <person name="Mullikin J.C."/>
            <person name="Plumb R.W."/>
            <person name="Rogers J."/>
            <person name="Schein J.E."/>
            <person name="Sohrmann M."/>
            <person name="Spieth J."/>
            <person name="Stajich J.E."/>
            <person name="Wei C."/>
            <person name="Willey D."/>
            <person name="Wilson R.K."/>
            <person name="Durbin R."/>
            <person name="Waterston R.H."/>
        </authorList>
    </citation>
    <scope>NUCLEOTIDE SEQUENCE [LARGE SCALE GENOMIC DNA]</scope>
    <source>
        <strain evidence="8 9">AF16</strain>
    </source>
</reference>
<evidence type="ECO:0000256" key="2">
    <source>
        <dbReference type="ARBA" id="ARBA00022692"/>
    </source>
</evidence>
<feature type="region of interest" description="Disordered" evidence="5">
    <location>
        <begin position="84"/>
        <end position="106"/>
    </location>
</feature>
<proteinExistence type="predicted"/>
<keyword evidence="3 6" id="KW-1133">Transmembrane helix</keyword>
<dbReference type="GeneID" id="8583305"/>
<organism evidence="8 9">
    <name type="scientific">Caenorhabditis briggsae</name>
    <dbReference type="NCBI Taxonomy" id="6238"/>
    <lineage>
        <taxon>Eukaryota</taxon>
        <taxon>Metazoa</taxon>
        <taxon>Ecdysozoa</taxon>
        <taxon>Nematoda</taxon>
        <taxon>Chromadorea</taxon>
        <taxon>Rhabditida</taxon>
        <taxon>Rhabditina</taxon>
        <taxon>Rhabditomorpha</taxon>
        <taxon>Rhabditoidea</taxon>
        <taxon>Rhabditidae</taxon>
        <taxon>Peloderinae</taxon>
        <taxon>Caenorhabditis</taxon>
    </lineage>
</organism>
<gene>
    <name evidence="8 10" type="ORF">CBG24613</name>
    <name evidence="8" type="ORF">CBG_24613</name>
</gene>
<dbReference type="InParanoid" id="A8WL30"/>
<feature type="compositionally biased region" description="Basic and acidic residues" evidence="5">
    <location>
        <begin position="84"/>
        <end position="93"/>
    </location>
</feature>
<dbReference type="InterPro" id="IPR057641">
    <property type="entry name" value="W02B3_4_N"/>
</dbReference>
<dbReference type="InterPro" id="IPR009644">
    <property type="entry name" value="FKTN/MNN4/W02B3.4-1"/>
</dbReference>
<dbReference type="EMBL" id="HE601354">
    <property type="protein sequence ID" value="CAP21175.2"/>
    <property type="molecule type" value="Genomic_DNA"/>
</dbReference>
<evidence type="ECO:0000313" key="9">
    <source>
        <dbReference type="Proteomes" id="UP000008549"/>
    </source>
</evidence>
<dbReference type="KEGG" id="cbr:CBG_24613"/>
<sequence length="811" mass="95012">MSNNLNDIMEVLEHNAGRLTENDRNIPEEDEAVIRSSAWSQYPPVIQTEDSAMRLQMQNNQVHIDYPLISEKLNTKLYEMRRRSATHSEDVRRSVTSPEVNNAPADYHYSYDQDISLGINQMSINQHPVTLLEDSDDSTTHSSSSSSDDSGSEYTPSPYANSRTPSEFPCLPTDIETRRLSKTQKRNMSKRELEERRKEANKKNSKNYNKNKKQKEAVLQKDYEKKKNEFVQLKMEEKKIKNMIKDCYLFTGTVVVIPENEGVPTIMDQTTLYNRIREINLESDRRKHNCENLKKLAETYQVKVNIHTVANNDMKLKRININTYGSRKSRALHSMNIAHWEFKLAELEFDKQKLMYRTNLMKMVKRQMAGIFNFRHAGPEYVSLSQDQQILFDELCDSLRNCVDLSKNHIRRSTKIVSRRLRSSSEVKDILTQIEFMIRNSLFIIFKFCVFLLIIFVYLNLLIRKADYDLIIVSLDSKKVTSPQCILFLESLFVPYPALLIDNHVLQSLHNEQCEKHKMLKIKVAIDSKYVKKRDNESLLFFEFVEMNNRTNKDYLQFSTQPTRVIPKNFETYSIGNLSIPTNIPMFLEMWKRAKCLGLPVHRNRTKTQQPNHGKAAAGKLAEFRDVLLKFNIFSFLNGGTLLGWYRECGIIPHTEDMDIAVFSKDFRPELVDFLQSISSPFRLLRRIGRINDSFELTISSKDSYPMNMDLFVMYEEINKDGNVTNWVGGASYTQKFKYTYPEYDPWCTADLYGYLFWVTCSPQKMLIFEYGNLWYEDVPSSDYNWKSSANNVQKNGFWKEEELKQVYVMY</sequence>
<evidence type="ECO:0000256" key="5">
    <source>
        <dbReference type="SAM" id="MobiDB-lite"/>
    </source>
</evidence>
<dbReference type="WormBase" id="CBG24613">
    <property type="protein sequence ID" value="CBP12962"/>
    <property type="gene ID" value="WBGene00042683"/>
</dbReference>
<keyword evidence="9" id="KW-1185">Reference proteome</keyword>
<feature type="compositionally biased region" description="Polar residues" evidence="5">
    <location>
        <begin position="153"/>
        <end position="165"/>
    </location>
</feature>
<evidence type="ECO:0000313" key="10">
    <source>
        <dbReference type="WormBase" id="CBG24613"/>
    </source>
</evidence>
<dbReference type="PANTHER" id="PTHR15407">
    <property type="entry name" value="FUKUTIN-RELATED"/>
    <property type="match status" value="1"/>
</dbReference>
<evidence type="ECO:0000256" key="1">
    <source>
        <dbReference type="ARBA" id="ARBA00004167"/>
    </source>
</evidence>
<comment type="subcellular location">
    <subcellularLocation>
        <location evidence="1">Membrane</location>
        <topology evidence="1">Single-pass membrane protein</topology>
    </subcellularLocation>
</comment>
<accession>A8WL30</accession>
<feature type="region of interest" description="Disordered" evidence="5">
    <location>
        <begin position="132"/>
        <end position="216"/>
    </location>
</feature>
<evidence type="ECO:0000259" key="7">
    <source>
        <dbReference type="Pfam" id="PF24413"/>
    </source>
</evidence>
<feature type="domain" description="W02B3.4-like N-terminal" evidence="7">
    <location>
        <begin position="484"/>
        <end position="596"/>
    </location>
</feature>
<protein>
    <submittedName>
        <fullName evidence="8">Protein CBG24613</fullName>
    </submittedName>
</protein>
<dbReference type="Proteomes" id="UP000008549">
    <property type="component" value="Unassembled WGS sequence"/>
</dbReference>
<dbReference type="Pfam" id="PF24413">
    <property type="entry name" value="W02B3_4_N"/>
    <property type="match status" value="1"/>
</dbReference>
<reference evidence="8 9" key="2">
    <citation type="journal article" date="2011" name="PLoS Genet.">
        <title>Caenorhabditis briggsae recombinant inbred line genotypes reveal inter-strain incompatibility and the evolution of recombination.</title>
        <authorList>
            <person name="Ross J.A."/>
            <person name="Koboldt D.C."/>
            <person name="Staisch J.E."/>
            <person name="Chamberlin H.M."/>
            <person name="Gupta B.P."/>
            <person name="Miller R.D."/>
            <person name="Baird S.E."/>
            <person name="Haag E.S."/>
        </authorList>
    </citation>
    <scope>NUCLEOTIDE SEQUENCE [LARGE SCALE GENOMIC DNA]</scope>
    <source>
        <strain evidence="8 9">AF16</strain>
    </source>
</reference>
<dbReference type="STRING" id="6238.A8WL30"/>
<evidence type="ECO:0000313" key="8">
    <source>
        <dbReference type="EMBL" id="CAP21175.2"/>
    </source>
</evidence>
<evidence type="ECO:0000256" key="3">
    <source>
        <dbReference type="ARBA" id="ARBA00022989"/>
    </source>
</evidence>
<evidence type="ECO:0000256" key="6">
    <source>
        <dbReference type="SAM" id="Phobius"/>
    </source>
</evidence>
<feature type="transmembrane region" description="Helical" evidence="6">
    <location>
        <begin position="442"/>
        <end position="463"/>
    </location>
</feature>
<feature type="compositionally biased region" description="Basic residues" evidence="5">
    <location>
        <begin position="203"/>
        <end position="213"/>
    </location>
</feature>
<keyword evidence="2 6" id="KW-0812">Transmembrane</keyword>
<dbReference type="eggNOG" id="ENOG502QUDN">
    <property type="taxonomic scope" value="Eukaryota"/>
</dbReference>
<dbReference type="AlphaFoldDB" id="A8WL30"/>
<feature type="compositionally biased region" description="Basic and acidic residues" evidence="5">
    <location>
        <begin position="189"/>
        <end position="202"/>
    </location>
</feature>
<evidence type="ECO:0000256" key="4">
    <source>
        <dbReference type="ARBA" id="ARBA00023136"/>
    </source>
</evidence>
<dbReference type="HOGENOM" id="CLU_347896_0_0_1"/>
<feature type="compositionally biased region" description="Low complexity" evidence="5">
    <location>
        <begin position="140"/>
        <end position="149"/>
    </location>
</feature>
<name>A8WL30_CAEBR</name>
<keyword evidence="4 6" id="KW-0472">Membrane</keyword>
<dbReference type="CTD" id="8583305"/>